<keyword evidence="4" id="KW-0969">Cilium</keyword>
<dbReference type="InterPro" id="IPR019734">
    <property type="entry name" value="TPR_rpt"/>
</dbReference>
<evidence type="ECO:0000256" key="4">
    <source>
        <dbReference type="ARBA" id="ARBA00023069"/>
    </source>
</evidence>
<organism evidence="8 9">
    <name type="scientific">Exocentrus adspersus</name>
    <dbReference type="NCBI Taxonomy" id="1586481"/>
    <lineage>
        <taxon>Eukaryota</taxon>
        <taxon>Metazoa</taxon>
        <taxon>Ecdysozoa</taxon>
        <taxon>Arthropoda</taxon>
        <taxon>Hexapoda</taxon>
        <taxon>Insecta</taxon>
        <taxon>Pterygota</taxon>
        <taxon>Neoptera</taxon>
        <taxon>Endopterygota</taxon>
        <taxon>Coleoptera</taxon>
        <taxon>Polyphaga</taxon>
        <taxon>Cucujiformia</taxon>
        <taxon>Chrysomeloidea</taxon>
        <taxon>Cerambycidae</taxon>
        <taxon>Lamiinae</taxon>
        <taxon>Acanthocinini</taxon>
        <taxon>Exocentrus</taxon>
    </lineage>
</organism>
<evidence type="ECO:0000256" key="1">
    <source>
        <dbReference type="ARBA" id="ARBA00004138"/>
    </source>
</evidence>
<dbReference type="AlphaFoldDB" id="A0AAV8VAI0"/>
<dbReference type="PANTHER" id="PTHR15722:SF7">
    <property type="entry name" value="INTRAFLAGELLAR TRANSPORT PROTEIN 140 HOMOLOG"/>
    <property type="match status" value="1"/>
</dbReference>
<name>A0AAV8VAI0_9CUCU</name>
<dbReference type="FunFam" id="1.25.40.470:FF:000018">
    <property type="entry name" value="Reduced mechanoreceptor potential A"/>
    <property type="match status" value="1"/>
</dbReference>
<accession>A0AAV8VAI0</accession>
<dbReference type="Pfam" id="PF24762">
    <property type="entry name" value="TPR_IF140-IFT172"/>
    <property type="match status" value="1"/>
</dbReference>
<evidence type="ECO:0000313" key="9">
    <source>
        <dbReference type="Proteomes" id="UP001159042"/>
    </source>
</evidence>
<protein>
    <recommendedName>
        <fullName evidence="7">IF140/IFT172/WDR19 TPR domain-containing protein</fullName>
    </recommendedName>
</protein>
<feature type="repeat" description="TPR" evidence="6">
    <location>
        <begin position="153"/>
        <end position="186"/>
    </location>
</feature>
<evidence type="ECO:0000313" key="8">
    <source>
        <dbReference type="EMBL" id="KAJ8910957.1"/>
    </source>
</evidence>
<dbReference type="InterPro" id="IPR011990">
    <property type="entry name" value="TPR-like_helical_dom_sf"/>
</dbReference>
<keyword evidence="2" id="KW-0853">WD repeat</keyword>
<dbReference type="GO" id="GO:0005930">
    <property type="term" value="C:axoneme"/>
    <property type="evidence" value="ECO:0007669"/>
    <property type="project" value="TreeGrafter"/>
</dbReference>
<dbReference type="PANTHER" id="PTHR15722">
    <property type="entry name" value="IFT140/172-RELATED"/>
    <property type="match status" value="1"/>
</dbReference>
<dbReference type="SUPFAM" id="SSF48452">
    <property type="entry name" value="TPR-like"/>
    <property type="match status" value="2"/>
</dbReference>
<sequence length="358" mass="41066">MLDEAEQLYIQCGRYDLQNKLLRSRNKMDAAHAVAESKDRINLRNTEHAWARSLEQVGDFKEAIARYERANTHLYDVPRMLSDHPSQLQAYMSKTKDKNMLKWWAQYIESQGDMRAALKVYANAGDIYSQVRVLCFLGEESAASELARSNSDKAAYYHLARYYETIGNFEEAVNFFTKATAYCNAVRLCKENNMAEELWDLGVVVANREKIECAKFFEEQGDLEKAVVLYHRGGMLHKALDLAFKTQQYEVLQDIATQLDSYSDPALVQKCAEYFVNNEQFDKAVDLLAIAKKYKEAISLCLKHNVQLTEDLAEKLTPEKENVDEETRLSILENLAESLMVQGNYHLATKKFTQAGDK</sequence>
<reference evidence="8 9" key="1">
    <citation type="journal article" date="2023" name="Insect Mol. Biol.">
        <title>Genome sequencing provides insights into the evolution of gene families encoding plant cell wall-degrading enzymes in longhorned beetles.</title>
        <authorList>
            <person name="Shin N.R."/>
            <person name="Okamura Y."/>
            <person name="Kirsch R."/>
            <person name="Pauchet Y."/>
        </authorList>
    </citation>
    <scope>NUCLEOTIDE SEQUENCE [LARGE SCALE GENOMIC DNA]</scope>
    <source>
        <strain evidence="8">EAD_L_NR</strain>
    </source>
</reference>
<keyword evidence="5" id="KW-0966">Cell projection</keyword>
<keyword evidence="9" id="KW-1185">Reference proteome</keyword>
<proteinExistence type="predicted"/>
<evidence type="ECO:0000256" key="6">
    <source>
        <dbReference type="PROSITE-ProRule" id="PRU00339"/>
    </source>
</evidence>
<gene>
    <name evidence="8" type="ORF">NQ315_011228</name>
</gene>
<dbReference type="PROSITE" id="PS50005">
    <property type="entry name" value="TPR"/>
    <property type="match status" value="1"/>
</dbReference>
<evidence type="ECO:0000256" key="5">
    <source>
        <dbReference type="ARBA" id="ARBA00023273"/>
    </source>
</evidence>
<evidence type="ECO:0000259" key="7">
    <source>
        <dbReference type="Pfam" id="PF24762"/>
    </source>
</evidence>
<dbReference type="GO" id="GO:0030991">
    <property type="term" value="C:intraciliary transport particle A"/>
    <property type="evidence" value="ECO:0007669"/>
    <property type="project" value="TreeGrafter"/>
</dbReference>
<feature type="domain" description="IF140/IFT172/WDR19 TPR" evidence="7">
    <location>
        <begin position="1"/>
        <end position="358"/>
    </location>
</feature>
<comment type="subcellular location">
    <subcellularLocation>
        <location evidence="1">Cell projection</location>
        <location evidence="1">Cilium</location>
    </subcellularLocation>
</comment>
<dbReference type="GO" id="GO:0035721">
    <property type="term" value="P:intraciliary retrograde transport"/>
    <property type="evidence" value="ECO:0007669"/>
    <property type="project" value="TreeGrafter"/>
</dbReference>
<evidence type="ECO:0000256" key="2">
    <source>
        <dbReference type="ARBA" id="ARBA00022574"/>
    </source>
</evidence>
<dbReference type="Proteomes" id="UP001159042">
    <property type="component" value="Unassembled WGS sequence"/>
</dbReference>
<keyword evidence="3" id="KW-0677">Repeat</keyword>
<feature type="non-terminal residue" evidence="8">
    <location>
        <position position="358"/>
    </location>
</feature>
<dbReference type="GO" id="GO:0036064">
    <property type="term" value="C:ciliary basal body"/>
    <property type="evidence" value="ECO:0007669"/>
    <property type="project" value="TreeGrafter"/>
</dbReference>
<dbReference type="EMBL" id="JANEYG010000231">
    <property type="protein sequence ID" value="KAJ8910957.1"/>
    <property type="molecule type" value="Genomic_DNA"/>
</dbReference>
<dbReference type="InterPro" id="IPR056168">
    <property type="entry name" value="TPR_IF140/IFT172/WDR19"/>
</dbReference>
<keyword evidence="6" id="KW-0802">TPR repeat</keyword>
<comment type="caution">
    <text evidence="8">The sequence shown here is derived from an EMBL/GenBank/DDBJ whole genome shotgun (WGS) entry which is preliminary data.</text>
</comment>
<dbReference type="Gene3D" id="1.25.40.470">
    <property type="match status" value="1"/>
</dbReference>
<evidence type="ECO:0000256" key="3">
    <source>
        <dbReference type="ARBA" id="ARBA00022737"/>
    </source>
</evidence>